<dbReference type="EMBL" id="OCSU01000001">
    <property type="protein sequence ID" value="SOE65040.1"/>
    <property type="molecule type" value="Genomic_DNA"/>
</dbReference>
<gene>
    <name evidence="1" type="ORF">SAMN05446927_2835</name>
</gene>
<protein>
    <submittedName>
        <fullName evidence="1">Uncharacterized protein</fullName>
    </submittedName>
</protein>
<name>A0A7Z7I7Z8_9BURK</name>
<dbReference type="Proteomes" id="UP000219522">
    <property type="component" value="Unassembled WGS sequence"/>
</dbReference>
<sequence length="119" mass="13032">MIPRSGEFVRTRRLRATRAGNSDRAQTVEVADADELAVGVDQAALLEARQRAAHGFEGDAEIAADVVARHAQREFRRRVAAPREARGQVEQEACDALVGAQRAERGQLIGFADDLRLII</sequence>
<keyword evidence="2" id="KW-1185">Reference proteome</keyword>
<proteinExistence type="predicted"/>
<dbReference type="AlphaFoldDB" id="A0A7Z7I7Z8"/>
<accession>A0A7Z7I7Z8</accession>
<evidence type="ECO:0000313" key="2">
    <source>
        <dbReference type="Proteomes" id="UP000219522"/>
    </source>
</evidence>
<reference evidence="1 2" key="1">
    <citation type="submission" date="2017-09" db="EMBL/GenBank/DDBJ databases">
        <authorList>
            <person name="Varghese N."/>
            <person name="Submissions S."/>
        </authorList>
    </citation>
    <scope>NUCLEOTIDE SEQUENCE [LARGE SCALE GENOMIC DNA]</scope>
    <source>
        <strain evidence="1 2">OK806</strain>
    </source>
</reference>
<evidence type="ECO:0000313" key="1">
    <source>
        <dbReference type="EMBL" id="SOE65040.1"/>
    </source>
</evidence>
<organism evidence="1 2">
    <name type="scientific">Caballeronia arationis</name>
    <dbReference type="NCBI Taxonomy" id="1777142"/>
    <lineage>
        <taxon>Bacteria</taxon>
        <taxon>Pseudomonadati</taxon>
        <taxon>Pseudomonadota</taxon>
        <taxon>Betaproteobacteria</taxon>
        <taxon>Burkholderiales</taxon>
        <taxon>Burkholderiaceae</taxon>
        <taxon>Caballeronia</taxon>
    </lineage>
</organism>
<comment type="caution">
    <text evidence="1">The sequence shown here is derived from an EMBL/GenBank/DDBJ whole genome shotgun (WGS) entry which is preliminary data.</text>
</comment>